<keyword evidence="1" id="KW-0808">Transferase</keyword>
<sequence length="217" mass="23976">DTDYTIVASSLKLDPATSMLPVVRGMSEPSGLERPDAVVIVPDATFDSVDAAVELVRDEVERWREEKHLFGRLVTLRSPSDERSVEKLKSILEKFYADALSRDATEDYKTLSAFREAIDNAAHHGNRGRRDRHLTVNLMQNDDRLAIDVKDEGPGFDHERLLLATTSGTAAGVARERLGEGLAGGLGLRLMAECVDEVRYAEDGSRVTLVKRRRASG</sequence>
<gene>
    <name evidence="3" type="ORF">S01H1_17357</name>
</gene>
<organism evidence="3">
    <name type="scientific">marine sediment metagenome</name>
    <dbReference type="NCBI Taxonomy" id="412755"/>
    <lineage>
        <taxon>unclassified sequences</taxon>
        <taxon>metagenomes</taxon>
        <taxon>ecological metagenomes</taxon>
    </lineage>
</organism>
<dbReference type="AlphaFoldDB" id="X0RRA9"/>
<feature type="non-terminal residue" evidence="3">
    <location>
        <position position="1"/>
    </location>
</feature>
<evidence type="ECO:0000313" key="3">
    <source>
        <dbReference type="EMBL" id="GAF71308.1"/>
    </source>
</evidence>
<dbReference type="SUPFAM" id="SSF55874">
    <property type="entry name" value="ATPase domain of HSP90 chaperone/DNA topoisomerase II/histidine kinase"/>
    <property type="match status" value="1"/>
</dbReference>
<dbReference type="PANTHER" id="PTHR35526:SF3">
    <property type="entry name" value="ANTI-SIGMA-F FACTOR RSBW"/>
    <property type="match status" value="1"/>
</dbReference>
<keyword evidence="1" id="KW-0418">Kinase</keyword>
<dbReference type="InterPro" id="IPR036890">
    <property type="entry name" value="HATPase_C_sf"/>
</dbReference>
<dbReference type="GO" id="GO:0004674">
    <property type="term" value="F:protein serine/threonine kinase activity"/>
    <property type="evidence" value="ECO:0007669"/>
    <property type="project" value="UniProtKB-KW"/>
</dbReference>
<protein>
    <recommendedName>
        <fullName evidence="2">Histidine kinase/HSP90-like ATPase domain-containing protein</fullName>
    </recommendedName>
</protein>
<name>X0RRA9_9ZZZZ</name>
<accession>X0RRA9</accession>
<dbReference type="Gene3D" id="3.30.565.10">
    <property type="entry name" value="Histidine kinase-like ATPase, C-terminal domain"/>
    <property type="match status" value="1"/>
</dbReference>
<feature type="domain" description="Histidine kinase/HSP90-like ATPase" evidence="2">
    <location>
        <begin position="79"/>
        <end position="211"/>
    </location>
</feature>
<reference evidence="3" key="1">
    <citation type="journal article" date="2014" name="Front. Microbiol.">
        <title>High frequency of phylogenetically diverse reductive dehalogenase-homologous genes in deep subseafloor sedimentary metagenomes.</title>
        <authorList>
            <person name="Kawai M."/>
            <person name="Futagami T."/>
            <person name="Toyoda A."/>
            <person name="Takaki Y."/>
            <person name="Nishi S."/>
            <person name="Hori S."/>
            <person name="Arai W."/>
            <person name="Tsubouchi T."/>
            <person name="Morono Y."/>
            <person name="Uchiyama I."/>
            <person name="Ito T."/>
            <person name="Fujiyama A."/>
            <person name="Inagaki F."/>
            <person name="Takami H."/>
        </authorList>
    </citation>
    <scope>NUCLEOTIDE SEQUENCE</scope>
    <source>
        <strain evidence="3">Expedition CK06-06</strain>
    </source>
</reference>
<keyword evidence="1" id="KW-0723">Serine/threonine-protein kinase</keyword>
<evidence type="ECO:0000259" key="2">
    <source>
        <dbReference type="Pfam" id="PF13581"/>
    </source>
</evidence>
<evidence type="ECO:0000256" key="1">
    <source>
        <dbReference type="ARBA" id="ARBA00022527"/>
    </source>
</evidence>
<dbReference type="PANTHER" id="PTHR35526">
    <property type="entry name" value="ANTI-SIGMA-F FACTOR RSBW-RELATED"/>
    <property type="match status" value="1"/>
</dbReference>
<dbReference type="Pfam" id="PF13581">
    <property type="entry name" value="HATPase_c_2"/>
    <property type="match status" value="1"/>
</dbReference>
<dbReference type="InterPro" id="IPR003594">
    <property type="entry name" value="HATPase_dom"/>
</dbReference>
<comment type="caution">
    <text evidence="3">The sequence shown here is derived from an EMBL/GenBank/DDBJ whole genome shotgun (WGS) entry which is preliminary data.</text>
</comment>
<dbReference type="InterPro" id="IPR050267">
    <property type="entry name" value="Anti-sigma-factor_SerPK"/>
</dbReference>
<proteinExistence type="predicted"/>
<dbReference type="EMBL" id="BARS01009201">
    <property type="protein sequence ID" value="GAF71308.1"/>
    <property type="molecule type" value="Genomic_DNA"/>
</dbReference>